<dbReference type="PANTHER" id="PTHR13621:SF2">
    <property type="entry name" value="PROLINE-RICH PROTEIN PRCC"/>
    <property type="match status" value="1"/>
</dbReference>
<evidence type="ECO:0000313" key="3">
    <source>
        <dbReference type="Proteomes" id="UP001497392"/>
    </source>
</evidence>
<comment type="caution">
    <text evidence="2">The sequence shown here is derived from an EMBL/GenBank/DDBJ whole genome shotgun (WGS) entry which is preliminary data.</text>
</comment>
<feature type="region of interest" description="Disordered" evidence="1">
    <location>
        <begin position="1"/>
        <end position="143"/>
    </location>
</feature>
<dbReference type="PANTHER" id="PTHR13621">
    <property type="entry name" value="PROLINE-RICH PROTEIN PRCC"/>
    <property type="match status" value="1"/>
</dbReference>
<gene>
    <name evidence="2" type="primary">g5407</name>
    <name evidence="2" type="ORF">VP750_LOCUS4625</name>
</gene>
<dbReference type="Pfam" id="PF10253">
    <property type="entry name" value="PRCC"/>
    <property type="match status" value="1"/>
</dbReference>
<reference evidence="2 3" key="1">
    <citation type="submission" date="2024-06" db="EMBL/GenBank/DDBJ databases">
        <authorList>
            <person name="Kraege A."/>
            <person name="Thomma B."/>
        </authorList>
    </citation>
    <scope>NUCLEOTIDE SEQUENCE [LARGE SCALE GENOMIC DNA]</scope>
</reference>
<accession>A0ABP1FVA2</accession>
<evidence type="ECO:0000313" key="2">
    <source>
        <dbReference type="EMBL" id="CAL5222966.1"/>
    </source>
</evidence>
<evidence type="ECO:0000256" key="1">
    <source>
        <dbReference type="SAM" id="MobiDB-lite"/>
    </source>
</evidence>
<sequence length="304" mass="32139">MDLLGGYGSDADSDVGDEAVAAPPPAGELASTKAAGDASVGNGALLSKLPAPRKKKRPVLLTVLAESIPDSDSDEEEKKRKKKRKLDTRGKSLNEVLPAPKNQSSTMGLLGGGTGSRLMGTAQDNDEDFKWRPPTGDGVLGKKDEYQADDNEVFRVEDEVPLASAAYSAAAGGPGATNGGHAPAHYSSAPGGVAGAAQQSARPPAGADAIFAGLNVELKEVKQEDLTRMDIRKREAMNATRTAFGADYEANLRMEAGPNPEKLARRKHQISSLYHQAKMKELELLESKSQGIKTKAETQAKYGW</sequence>
<proteinExistence type="predicted"/>
<dbReference type="InterPro" id="IPR018800">
    <property type="entry name" value="PRCC"/>
</dbReference>
<dbReference type="EMBL" id="CAXHTA020000007">
    <property type="protein sequence ID" value="CAL5222966.1"/>
    <property type="molecule type" value="Genomic_DNA"/>
</dbReference>
<protein>
    <submittedName>
        <fullName evidence="2">G5407 protein</fullName>
    </submittedName>
</protein>
<keyword evidence="3" id="KW-1185">Reference proteome</keyword>
<name>A0ABP1FVA2_9CHLO</name>
<dbReference type="Proteomes" id="UP001497392">
    <property type="component" value="Unassembled WGS sequence"/>
</dbReference>
<organism evidence="2 3">
    <name type="scientific">Coccomyxa viridis</name>
    <dbReference type="NCBI Taxonomy" id="1274662"/>
    <lineage>
        <taxon>Eukaryota</taxon>
        <taxon>Viridiplantae</taxon>
        <taxon>Chlorophyta</taxon>
        <taxon>core chlorophytes</taxon>
        <taxon>Trebouxiophyceae</taxon>
        <taxon>Trebouxiophyceae incertae sedis</taxon>
        <taxon>Coccomyxaceae</taxon>
        <taxon>Coccomyxa</taxon>
    </lineage>
</organism>